<evidence type="ECO:0000259" key="1">
    <source>
        <dbReference type="Pfam" id="PF07700"/>
    </source>
</evidence>
<dbReference type="EMBL" id="BAABJZ010000016">
    <property type="protein sequence ID" value="GAA4880095.1"/>
    <property type="molecule type" value="Genomic_DNA"/>
</dbReference>
<evidence type="ECO:0000313" key="2">
    <source>
        <dbReference type="EMBL" id="GAA4880095.1"/>
    </source>
</evidence>
<dbReference type="InterPro" id="IPR011644">
    <property type="entry name" value="Heme_NO-bd"/>
</dbReference>
<comment type="caution">
    <text evidence="2">The sequence shown here is derived from an EMBL/GenBank/DDBJ whole genome shotgun (WGS) entry which is preliminary data.</text>
</comment>
<reference evidence="3" key="1">
    <citation type="journal article" date="2019" name="Int. J. Syst. Evol. Microbiol.">
        <title>The Global Catalogue of Microorganisms (GCM) 10K type strain sequencing project: providing services to taxonomists for standard genome sequencing and annotation.</title>
        <authorList>
            <consortium name="The Broad Institute Genomics Platform"/>
            <consortium name="The Broad Institute Genome Sequencing Center for Infectious Disease"/>
            <person name="Wu L."/>
            <person name="Ma J."/>
        </authorList>
    </citation>
    <scope>NUCLEOTIDE SEQUENCE [LARGE SCALE GENOMIC DNA]</scope>
    <source>
        <strain evidence="3">JCM 18401</strain>
    </source>
</reference>
<dbReference type="SUPFAM" id="SSF111126">
    <property type="entry name" value="Ligand-binding domain in the NO signalling and Golgi transport"/>
    <property type="match status" value="1"/>
</dbReference>
<evidence type="ECO:0000313" key="3">
    <source>
        <dbReference type="Proteomes" id="UP001499988"/>
    </source>
</evidence>
<dbReference type="InterPro" id="IPR024096">
    <property type="entry name" value="NO_sig/Golgi_transp_ligand-bd"/>
</dbReference>
<organism evidence="2 3">
    <name type="scientific">Ferrimonas pelagia</name>
    <dbReference type="NCBI Taxonomy" id="1177826"/>
    <lineage>
        <taxon>Bacteria</taxon>
        <taxon>Pseudomonadati</taxon>
        <taxon>Pseudomonadota</taxon>
        <taxon>Gammaproteobacteria</taxon>
        <taxon>Alteromonadales</taxon>
        <taxon>Ferrimonadaceae</taxon>
        <taxon>Ferrimonas</taxon>
    </lineage>
</organism>
<protein>
    <submittedName>
        <fullName evidence="2">Nitric oxide sensor HnoX</fullName>
    </submittedName>
</protein>
<accession>A0ABP9EIR2</accession>
<dbReference type="Gene3D" id="3.90.1520.10">
    <property type="entry name" value="H-NOX domain"/>
    <property type="match status" value="1"/>
</dbReference>
<feature type="domain" description="Heme NO-binding" evidence="1">
    <location>
        <begin position="2"/>
        <end position="161"/>
    </location>
</feature>
<gene>
    <name evidence="2" type="primary">hnoX</name>
    <name evidence="2" type="ORF">GCM10023333_12770</name>
</gene>
<sequence length="179" mass="20065">MKGIIFTEFLDLVDSTFGIEVTEAILERAQVASGGAYTQVGDYGHGEMVQLVVALAEEVKVPIEQLLMLYGKALFARLVAIHKVDMSQYNSAFGFLLRVEDDIHRQVRKLYDKATPPTFLFDEIGEQRMVLRYMSHRGFGAVAHGLILGCAAYYGEDLVIERTALNESGTEVRFVLERQ</sequence>
<dbReference type="Pfam" id="PF07700">
    <property type="entry name" value="HNOB"/>
    <property type="match status" value="1"/>
</dbReference>
<proteinExistence type="predicted"/>
<dbReference type="RefSeq" id="WP_345334517.1">
    <property type="nucleotide sequence ID" value="NZ_BAABJZ010000016.1"/>
</dbReference>
<keyword evidence="3" id="KW-1185">Reference proteome</keyword>
<name>A0ABP9EIR2_9GAMM</name>
<dbReference type="InterPro" id="IPR038158">
    <property type="entry name" value="H-NOX_domain_sf"/>
</dbReference>
<dbReference type="Proteomes" id="UP001499988">
    <property type="component" value="Unassembled WGS sequence"/>
</dbReference>